<dbReference type="PANTHER" id="PTHR34322:SF2">
    <property type="entry name" value="TRANSPOSASE IS200-LIKE DOMAIN-CONTAINING PROTEIN"/>
    <property type="match status" value="1"/>
</dbReference>
<dbReference type="Proteomes" id="UP000503004">
    <property type="component" value="Chromosome"/>
</dbReference>
<proteinExistence type="predicted"/>
<organism evidence="1 2">
    <name type="scientific">Methylococcus geothermalis</name>
    <dbReference type="NCBI Taxonomy" id="2681310"/>
    <lineage>
        <taxon>Bacteria</taxon>
        <taxon>Pseudomonadati</taxon>
        <taxon>Pseudomonadota</taxon>
        <taxon>Gammaproteobacteria</taxon>
        <taxon>Methylococcales</taxon>
        <taxon>Methylococcaceae</taxon>
        <taxon>Methylococcus</taxon>
    </lineage>
</organism>
<dbReference type="GO" id="GO:0006313">
    <property type="term" value="P:DNA transposition"/>
    <property type="evidence" value="ECO:0007669"/>
    <property type="project" value="InterPro"/>
</dbReference>
<evidence type="ECO:0000313" key="1">
    <source>
        <dbReference type="EMBL" id="QJD29333.1"/>
    </source>
</evidence>
<dbReference type="GO" id="GO:0003677">
    <property type="term" value="F:DNA binding"/>
    <property type="evidence" value="ECO:0007669"/>
    <property type="project" value="InterPro"/>
</dbReference>
<dbReference type="SUPFAM" id="SSF143422">
    <property type="entry name" value="Transposase IS200-like"/>
    <property type="match status" value="1"/>
</dbReference>
<gene>
    <name evidence="1" type="ORF">GNH96_04700</name>
</gene>
<protein>
    <recommendedName>
        <fullName evidence="3">Transposase IS200-like domain-containing protein</fullName>
    </recommendedName>
</protein>
<keyword evidence="2" id="KW-1185">Reference proteome</keyword>
<dbReference type="RefSeq" id="WP_169602623.1">
    <property type="nucleotide sequence ID" value="NZ_CP046565.1"/>
</dbReference>
<sequence length="127" mass="14325">MSRPPPIEFAGGLYHVTSRGDGREAVFLAEEDSPLFLGVLDEVAQNFHWAVPAYCLMDNHYHLPAIQRRPLPQPLARIAQNHERDVAIFLAYASGGYRLKEIGDHFGLHYSRVSRILKKQSEAKGKT</sequence>
<dbReference type="GO" id="GO:0004803">
    <property type="term" value="F:transposase activity"/>
    <property type="evidence" value="ECO:0007669"/>
    <property type="project" value="InterPro"/>
</dbReference>
<dbReference type="Gene3D" id="3.30.70.1290">
    <property type="entry name" value="Transposase IS200-like"/>
    <property type="match status" value="1"/>
</dbReference>
<dbReference type="EMBL" id="CP046565">
    <property type="protein sequence ID" value="QJD29333.1"/>
    <property type="molecule type" value="Genomic_DNA"/>
</dbReference>
<dbReference type="PANTHER" id="PTHR34322">
    <property type="entry name" value="TRANSPOSASE, Y1_TNP DOMAIN-CONTAINING"/>
    <property type="match status" value="1"/>
</dbReference>
<reference evidence="2" key="1">
    <citation type="submission" date="2019-12" db="EMBL/GenBank/DDBJ databases">
        <authorList>
            <person name="Awala S.I."/>
            <person name="Rhee S.K."/>
        </authorList>
    </citation>
    <scope>NUCLEOTIDE SEQUENCE [LARGE SCALE GENOMIC DNA]</scope>
    <source>
        <strain evidence="2">IM1</strain>
    </source>
</reference>
<dbReference type="AlphaFoldDB" id="A0A858Q6B3"/>
<dbReference type="KEGG" id="metu:GNH96_04700"/>
<name>A0A858Q6B3_9GAMM</name>
<accession>A0A858Q6B3</accession>
<evidence type="ECO:0000313" key="2">
    <source>
        <dbReference type="Proteomes" id="UP000503004"/>
    </source>
</evidence>
<dbReference type="InterPro" id="IPR036515">
    <property type="entry name" value="Transposase_17_sf"/>
</dbReference>
<evidence type="ECO:0008006" key="3">
    <source>
        <dbReference type="Google" id="ProtNLM"/>
    </source>
</evidence>